<feature type="transmembrane region" description="Helical" evidence="12">
    <location>
        <begin position="89"/>
        <end position="110"/>
    </location>
</feature>
<protein>
    <recommendedName>
        <fullName evidence="13">G-protein coupled receptors family 1 profile domain-containing protein</fullName>
    </recommendedName>
</protein>
<evidence type="ECO:0000256" key="6">
    <source>
        <dbReference type="ARBA" id="ARBA00023136"/>
    </source>
</evidence>
<dbReference type="InterPro" id="IPR017452">
    <property type="entry name" value="GPCR_Rhodpsn_7TM"/>
</dbReference>
<evidence type="ECO:0000256" key="11">
    <source>
        <dbReference type="SAM" id="MobiDB-lite"/>
    </source>
</evidence>
<keyword evidence="3 10" id="KW-0812">Transmembrane</keyword>
<evidence type="ECO:0000259" key="13">
    <source>
        <dbReference type="PROSITE" id="PS50262"/>
    </source>
</evidence>
<keyword evidence="4 12" id="KW-1133">Transmembrane helix</keyword>
<dbReference type="OrthoDB" id="5955450at2759"/>
<keyword evidence="5 10" id="KW-0297">G-protein coupled receptor</keyword>
<comment type="similarity">
    <text evidence="10">Belongs to the G-protein coupled receptor 1 family.</text>
</comment>
<dbReference type="GO" id="GO:0043410">
    <property type="term" value="P:positive regulation of MAPK cascade"/>
    <property type="evidence" value="ECO:0007669"/>
    <property type="project" value="TreeGrafter"/>
</dbReference>
<gene>
    <name evidence="14" type="ORF">OXX778_LOCUS7888</name>
</gene>
<dbReference type="PRINTS" id="PR00237">
    <property type="entry name" value="GPCRRHODOPSN"/>
</dbReference>
<feature type="transmembrane region" description="Helical" evidence="12">
    <location>
        <begin position="503"/>
        <end position="521"/>
    </location>
</feature>
<feature type="transmembrane region" description="Helical" evidence="12">
    <location>
        <begin position="50"/>
        <end position="77"/>
    </location>
</feature>
<feature type="compositionally biased region" description="Low complexity" evidence="11">
    <location>
        <begin position="374"/>
        <end position="386"/>
    </location>
</feature>
<keyword evidence="2" id="KW-1003">Cell membrane</keyword>
<dbReference type="PANTHER" id="PTHR24248:SF199">
    <property type="entry name" value="IP13425P-RELATED"/>
    <property type="match status" value="1"/>
</dbReference>
<feature type="transmembrane region" description="Helical" evidence="12">
    <location>
        <begin position="214"/>
        <end position="237"/>
    </location>
</feature>
<evidence type="ECO:0000256" key="7">
    <source>
        <dbReference type="ARBA" id="ARBA00023157"/>
    </source>
</evidence>
<dbReference type="InterPro" id="IPR000276">
    <property type="entry name" value="GPCR_Rhodpsn"/>
</dbReference>
<evidence type="ECO:0000256" key="10">
    <source>
        <dbReference type="RuleBase" id="RU000688"/>
    </source>
</evidence>
<dbReference type="PROSITE" id="PS50262">
    <property type="entry name" value="G_PROTEIN_RECEP_F1_2"/>
    <property type="match status" value="1"/>
</dbReference>
<feature type="compositionally biased region" description="Low complexity" evidence="11">
    <location>
        <begin position="306"/>
        <end position="318"/>
    </location>
</feature>
<feature type="region of interest" description="Disordered" evidence="11">
    <location>
        <begin position="288"/>
        <end position="325"/>
    </location>
</feature>
<sequence length="905" mass="101721">MLTTESPPDDFTHIDSMSPNDLTTESFFSNLTNLTTIDDSDNPWNLFSTILLSLILIPIILATLIGNLLVIIAVVIVRKLHAQDNANNILIVSLAVSDLLVGVLVMPFGYYVNISKDNKWYLGAILCDLWTLSDVLLCTASILNLVAISIDRYFIILHAMVYTQKRNAKLMLLMIFVVWSVSALISIPPQFGWGKPSSRLEIYQTCQVSTDLKYQIYATLFSFYLPLAAMIIIYIAIFRAAKHIKKRELETSCRAQLKSEPSYMYSPESTGNLKSQIEPLMNNNNYSYANKNSTVSDSSGPNGKKNSSLTTNNTSSNNHLVKQRKSSKRNLKIFFNIIVNPFDSKKPKQMIVNKKNKKSTSYSEQGSIESKIYNSSESSHENISSLNHKDNKNSLLNPIPTMVLSNHNGSHVTINAINGTGSRRGSLGRKFGRRLTQAFSGFKRNSGISSSHGKNQKATRTLGIIMGCFLLCWLPFFILALLKPISVGNGLSVGDYIPQWLDLFLLWLGYFNSALNPMIYARFNREFRSPFIEILCFRCCGINEKLRDKERRKMYEYVSQGHSSISHNHFAPNNLYSLPSTSVNHLNDKIKSENESEIVDKTENISTVIEETKIETEQPLCDLSACREHILKDKNKFFYGTESPPKENLDLNNNELESDSYNKDEKISSINKEEILTENSNESEDNVLDSLKNIKYRIDYANNRNNNSSTRSSIITNEFSNYYESSNSILNMEDYGSILSSSYLKSMDSTSLNSKQSSSLAFKQLTSKQKNQIRKLINNTEPLDSSIPSSSLNSFYSTAPTSPIHITLASNENTTISDSGSNDTNLLSKSETSRQRKLLNNSTELKQNNPKPLPVAYCTYNKQARSSFSKNNVIKSSISDVENNVDDKITNDSSLSMQNNVTSSV</sequence>
<keyword evidence="9 10" id="KW-0807">Transducer</keyword>
<feature type="compositionally biased region" description="Polar residues" evidence="11">
    <location>
        <begin position="891"/>
        <end position="905"/>
    </location>
</feature>
<dbReference type="GO" id="GO:0071880">
    <property type="term" value="P:adenylate cyclase-activating adrenergic receptor signaling pathway"/>
    <property type="evidence" value="ECO:0007669"/>
    <property type="project" value="TreeGrafter"/>
</dbReference>
<feature type="transmembrane region" description="Helical" evidence="12">
    <location>
        <begin position="170"/>
        <end position="194"/>
    </location>
</feature>
<evidence type="ECO:0000313" key="15">
    <source>
        <dbReference type="Proteomes" id="UP000663879"/>
    </source>
</evidence>
<evidence type="ECO:0000313" key="14">
    <source>
        <dbReference type="EMBL" id="CAF0829490.1"/>
    </source>
</evidence>
<proteinExistence type="inferred from homology"/>
<name>A0A813UWZ9_9BILA</name>
<evidence type="ECO:0000256" key="1">
    <source>
        <dbReference type="ARBA" id="ARBA00004651"/>
    </source>
</evidence>
<reference evidence="14" key="1">
    <citation type="submission" date="2021-02" db="EMBL/GenBank/DDBJ databases">
        <authorList>
            <person name="Nowell W R."/>
        </authorList>
    </citation>
    <scope>NUCLEOTIDE SEQUENCE</scope>
    <source>
        <strain evidence="14">Ploen Becks lab</strain>
    </source>
</reference>
<evidence type="ECO:0000256" key="9">
    <source>
        <dbReference type="ARBA" id="ARBA00023224"/>
    </source>
</evidence>
<dbReference type="GO" id="GO:0005886">
    <property type="term" value="C:plasma membrane"/>
    <property type="evidence" value="ECO:0007669"/>
    <property type="project" value="UniProtKB-SubCell"/>
</dbReference>
<evidence type="ECO:0000256" key="2">
    <source>
        <dbReference type="ARBA" id="ARBA00022475"/>
    </source>
</evidence>
<evidence type="ECO:0000256" key="3">
    <source>
        <dbReference type="ARBA" id="ARBA00022692"/>
    </source>
</evidence>
<feature type="region of interest" description="Disordered" evidence="11">
    <location>
        <begin position="884"/>
        <end position="905"/>
    </location>
</feature>
<dbReference type="PROSITE" id="PS00237">
    <property type="entry name" value="G_PROTEIN_RECEP_F1_1"/>
    <property type="match status" value="1"/>
</dbReference>
<dbReference type="AlphaFoldDB" id="A0A813UWZ9"/>
<feature type="compositionally biased region" description="Polar residues" evidence="11">
    <location>
        <begin position="359"/>
        <end position="368"/>
    </location>
</feature>
<feature type="transmembrane region" description="Helical" evidence="12">
    <location>
        <begin position="130"/>
        <end position="150"/>
    </location>
</feature>
<comment type="subcellular location">
    <subcellularLocation>
        <location evidence="1">Cell membrane</location>
        <topology evidence="1">Multi-pass membrane protein</topology>
    </subcellularLocation>
</comment>
<dbReference type="EMBL" id="CAJNOC010001042">
    <property type="protein sequence ID" value="CAF0829490.1"/>
    <property type="molecule type" value="Genomic_DNA"/>
</dbReference>
<evidence type="ECO:0000256" key="8">
    <source>
        <dbReference type="ARBA" id="ARBA00023170"/>
    </source>
</evidence>
<dbReference type="SMART" id="SM01381">
    <property type="entry name" value="7TM_GPCR_Srsx"/>
    <property type="match status" value="1"/>
</dbReference>
<organism evidence="14 15">
    <name type="scientific">Brachionus calyciflorus</name>
    <dbReference type="NCBI Taxonomy" id="104777"/>
    <lineage>
        <taxon>Eukaryota</taxon>
        <taxon>Metazoa</taxon>
        <taxon>Spiralia</taxon>
        <taxon>Gnathifera</taxon>
        <taxon>Rotifera</taxon>
        <taxon>Eurotatoria</taxon>
        <taxon>Monogononta</taxon>
        <taxon>Pseudotrocha</taxon>
        <taxon>Ploima</taxon>
        <taxon>Brachionidae</taxon>
        <taxon>Brachionus</taxon>
    </lineage>
</organism>
<dbReference type="Pfam" id="PF00001">
    <property type="entry name" value="7tm_1"/>
    <property type="match status" value="1"/>
</dbReference>
<comment type="caution">
    <text evidence="14">The sequence shown here is derived from an EMBL/GenBank/DDBJ whole genome shotgun (WGS) entry which is preliminary data.</text>
</comment>
<accession>A0A813UWZ9</accession>
<feature type="compositionally biased region" description="Polar residues" evidence="11">
    <location>
        <begin position="294"/>
        <end position="305"/>
    </location>
</feature>
<keyword evidence="8 10" id="KW-0675">Receptor</keyword>
<keyword evidence="15" id="KW-1185">Reference proteome</keyword>
<dbReference type="SUPFAM" id="SSF81321">
    <property type="entry name" value="Family A G protein-coupled receptor-like"/>
    <property type="match status" value="1"/>
</dbReference>
<feature type="region of interest" description="Disordered" evidence="11">
    <location>
        <begin position="348"/>
        <end position="389"/>
    </location>
</feature>
<feature type="domain" description="G-protein coupled receptors family 1 profile" evidence="13">
    <location>
        <begin position="66"/>
        <end position="520"/>
    </location>
</feature>
<dbReference type="GO" id="GO:0004993">
    <property type="term" value="F:G protein-coupled serotonin receptor activity"/>
    <property type="evidence" value="ECO:0007669"/>
    <property type="project" value="UniProtKB-ARBA"/>
</dbReference>
<evidence type="ECO:0000256" key="5">
    <source>
        <dbReference type="ARBA" id="ARBA00023040"/>
    </source>
</evidence>
<dbReference type="Proteomes" id="UP000663879">
    <property type="component" value="Unassembled WGS sequence"/>
</dbReference>
<evidence type="ECO:0000256" key="12">
    <source>
        <dbReference type="SAM" id="Phobius"/>
    </source>
</evidence>
<dbReference type="PANTHER" id="PTHR24248">
    <property type="entry name" value="ADRENERGIC RECEPTOR-RELATED G-PROTEIN COUPLED RECEPTOR"/>
    <property type="match status" value="1"/>
</dbReference>
<feature type="transmembrane region" description="Helical" evidence="12">
    <location>
        <begin position="462"/>
        <end position="483"/>
    </location>
</feature>
<keyword evidence="7" id="KW-1015">Disulfide bond</keyword>
<keyword evidence="6 12" id="KW-0472">Membrane</keyword>
<evidence type="ECO:0000256" key="4">
    <source>
        <dbReference type="ARBA" id="ARBA00022989"/>
    </source>
</evidence>
<dbReference type="Gene3D" id="1.20.1070.10">
    <property type="entry name" value="Rhodopsin 7-helix transmembrane proteins"/>
    <property type="match status" value="2"/>
</dbReference>